<gene>
    <name evidence="2" type="ORF">C4K46_07170</name>
</gene>
<dbReference type="RefSeq" id="WP_209628224.1">
    <property type="nucleotide sequence ID" value="NZ_PRDG01000004.1"/>
</dbReference>
<accession>A0ABS5B6U4</accession>
<protein>
    <submittedName>
        <fullName evidence="2">Zn-dependent protease</fullName>
    </submittedName>
</protein>
<evidence type="ECO:0000313" key="3">
    <source>
        <dbReference type="Proteomes" id="UP001519296"/>
    </source>
</evidence>
<feature type="domain" description="DUF2268" evidence="1">
    <location>
        <begin position="86"/>
        <end position="293"/>
    </location>
</feature>
<keyword evidence="3" id="KW-1185">Reference proteome</keyword>
<evidence type="ECO:0000313" key="2">
    <source>
        <dbReference type="EMBL" id="MBP2623719.1"/>
    </source>
</evidence>
<keyword evidence="2" id="KW-0645">Protease</keyword>
<dbReference type="GO" id="GO:0008233">
    <property type="term" value="F:peptidase activity"/>
    <property type="evidence" value="ECO:0007669"/>
    <property type="project" value="UniProtKB-KW"/>
</dbReference>
<dbReference type="InterPro" id="IPR018728">
    <property type="entry name" value="DUF2268"/>
</dbReference>
<evidence type="ECO:0000259" key="1">
    <source>
        <dbReference type="Pfam" id="PF10026"/>
    </source>
</evidence>
<name>A0ABS5B6U4_9STRE</name>
<proteinExistence type="predicted"/>
<dbReference type="EMBL" id="PRDG01000004">
    <property type="protein sequence ID" value="MBP2623719.1"/>
    <property type="molecule type" value="Genomic_DNA"/>
</dbReference>
<organism evidence="2 3">
    <name type="scientific">Streptococcus oricebi</name>
    <dbReference type="NCBI Taxonomy" id="1547447"/>
    <lineage>
        <taxon>Bacteria</taxon>
        <taxon>Bacillati</taxon>
        <taxon>Bacillota</taxon>
        <taxon>Bacilli</taxon>
        <taxon>Lactobacillales</taxon>
        <taxon>Streptococcaceae</taxon>
        <taxon>Streptococcus</taxon>
    </lineage>
</organism>
<dbReference type="Pfam" id="PF10026">
    <property type="entry name" value="DUF2268"/>
    <property type="match status" value="1"/>
</dbReference>
<reference evidence="2 3" key="1">
    <citation type="submission" date="2018-02" db="EMBL/GenBank/DDBJ databases">
        <title>Draft genome sequence of Streptococcus oricebi CCUG 70868T type strain.</title>
        <authorList>
            <person name="Mendez V."/>
            <person name="Salva-Serra F."/>
            <person name="Jaen-Luchoro D."/>
            <person name="Gonzales-Siles L."/>
            <person name="Karlsson R."/>
            <person name="Engstrom-Jakobsson H."/>
            <person name="Busquets A."/>
            <person name="Gomila M."/>
            <person name="Pineiro-Iglesias B."/>
            <person name="Bennasar-Figueras A."/>
            <person name="Seeger M."/>
            <person name="Moore E."/>
        </authorList>
    </citation>
    <scope>NUCLEOTIDE SEQUENCE [LARGE SCALE GENOMIC DNA]</scope>
    <source>
        <strain evidence="2 3">CCUG 70868</strain>
    </source>
</reference>
<sequence>MKIEMIRSDKAYQDLLTLPLEERERVFREQVLQPFKQKFYLQKIPFEAKKPGGFDIMMLLSWMNRMPKDFTEADRAAIEAISSDKLWQESKATIERSFSLFEQAGIKLPVEEYMFTILLGNPASPMLQLNKGYSGDGGIPGYIMASLTPNDYTLPRLQAALAHECNHNVRFQFIKWGEDTNLADWLVSEGLAESFAAALFGQDLIGPWVSETSREDLEGFKSQISQHFSLTGMAKMSPYLYGDEIAQIQGQRPVGLPYAAGYAYGYHLVQAYLKNTGKTIVQATLTPTQEILQETEDFWK</sequence>
<dbReference type="Proteomes" id="UP001519296">
    <property type="component" value="Unassembled WGS sequence"/>
</dbReference>
<dbReference type="GO" id="GO:0006508">
    <property type="term" value="P:proteolysis"/>
    <property type="evidence" value="ECO:0007669"/>
    <property type="project" value="UniProtKB-KW"/>
</dbReference>
<comment type="caution">
    <text evidence="2">The sequence shown here is derived from an EMBL/GenBank/DDBJ whole genome shotgun (WGS) entry which is preliminary data.</text>
</comment>
<keyword evidence="2" id="KW-0378">Hydrolase</keyword>